<protein>
    <submittedName>
        <fullName evidence="1">Uncharacterized protein</fullName>
    </submittedName>
</protein>
<sequence>MLRKLQSKQMNFATFFIFPSLDLDWGSLNIGSQQEKNKKAIHLSFLNEYLSILLFILNLPKS</sequence>
<name>A0ABM9IB47_9BACT</name>
<evidence type="ECO:0000313" key="2">
    <source>
        <dbReference type="Proteomes" id="UP001161497"/>
    </source>
</evidence>
<accession>A0ABM9IB47</accession>
<dbReference type="Proteomes" id="UP001161497">
    <property type="component" value="Chromosome"/>
</dbReference>
<keyword evidence="2" id="KW-1185">Reference proteome</keyword>
<dbReference type="EMBL" id="OX458932">
    <property type="protein sequence ID" value="CAI9084885.1"/>
    <property type="molecule type" value="Genomic_DNA"/>
</dbReference>
<organism evidence="1 2">
    <name type="scientific">Candidatus Methylacidiphilum fumarolicum</name>
    <dbReference type="NCBI Taxonomy" id="591154"/>
    <lineage>
        <taxon>Bacteria</taxon>
        <taxon>Pseudomonadati</taxon>
        <taxon>Verrucomicrobiota</taxon>
        <taxon>Methylacidiphilae</taxon>
        <taxon>Methylacidiphilales</taxon>
        <taxon>Methylacidiphilaceae</taxon>
        <taxon>Methylacidiphilum (ex Ratnadevi et al. 2023)</taxon>
    </lineage>
</organism>
<gene>
    <name evidence="1" type="ORF">MFUM_0497</name>
</gene>
<evidence type="ECO:0000313" key="1">
    <source>
        <dbReference type="EMBL" id="CAI9084885.1"/>
    </source>
</evidence>
<proteinExistence type="predicted"/>
<reference evidence="1" key="1">
    <citation type="submission" date="2023-03" db="EMBL/GenBank/DDBJ databases">
        <authorList>
            <person name="Cremers G."/>
            <person name="Picone N."/>
        </authorList>
    </citation>
    <scope>NUCLEOTIDE SEQUENCE</scope>
    <source>
        <strain evidence="1">Sample_alias</strain>
    </source>
</reference>